<evidence type="ECO:0000313" key="8">
    <source>
        <dbReference type="EMBL" id="OOF93509.1"/>
    </source>
</evidence>
<dbReference type="SUPFAM" id="SSF57701">
    <property type="entry name" value="Zn2/Cys6 DNA-binding domain"/>
    <property type="match status" value="1"/>
</dbReference>
<dbReference type="EMBL" id="KV907504">
    <property type="protein sequence ID" value="OOF93509.1"/>
    <property type="molecule type" value="Genomic_DNA"/>
</dbReference>
<dbReference type="InterPro" id="IPR036864">
    <property type="entry name" value="Zn2-C6_fun-type_DNA-bd_sf"/>
</dbReference>
<keyword evidence="9" id="KW-1185">Reference proteome</keyword>
<dbReference type="GO" id="GO:0045944">
    <property type="term" value="P:positive regulation of transcription by RNA polymerase II"/>
    <property type="evidence" value="ECO:0007669"/>
    <property type="project" value="TreeGrafter"/>
</dbReference>
<evidence type="ECO:0000259" key="7">
    <source>
        <dbReference type="PROSITE" id="PS50048"/>
    </source>
</evidence>
<feature type="region of interest" description="Disordered" evidence="6">
    <location>
        <begin position="105"/>
        <end position="145"/>
    </location>
</feature>
<feature type="compositionally biased region" description="Polar residues" evidence="6">
    <location>
        <begin position="222"/>
        <end position="235"/>
    </location>
</feature>
<dbReference type="InterPro" id="IPR001138">
    <property type="entry name" value="Zn2Cys6_DnaBD"/>
</dbReference>
<keyword evidence="4" id="KW-0804">Transcription</keyword>
<sequence>MEEINIPSPSAILGTHRPSTSAGGLSRSSVSPQKPTVGQPGTVRDQNKPKQSKSRNGCITCKAKRLKCDESKPTCLQCKKRNVDCGGYKKDFKWRPFEETNIGGKTASAKIKKGTSYQSDEKPTRDLSTSPISLRPSKGPKSQHVALSLPSLGSRGFIDSPDLFSKGTSSPRHANRLSLGDKNLFRSSDGLLGQLTPVSFDEDIFSSSLAEVSPFGHPSWPSDVSPTAVEQQPGSEQAPKHGSDRSGFQKRDSFSFEALMEGESEDIEEIVRNSDQSMDSGLLDLAEINMTPLSQDTQELSNIFREPLFDIASPEMLVMQFDRVTCGILSVKDGVHENPWRTLIWPLAKETPALYHAVFSLAAFHSSKELPALRVPGMDHMRKSIRYLVQDMAKMRLDAALATSLALAFAETWDQHTRTSIHHLSGARVLIHQALDFGLKGGVCGNDLDRVRFLCNTWLYMDVIARLTSRGDPVDEEVDVSSFQRQKGAVQEIDPLMGCATTLFPLINQVARLIQRVRSTESNSISLISQAIELKCLVEQWEPPQLFEPPEDPSSEVQHSIQTAHAYRWATLLYLHQAVPEMPSEPTSELAKRVLILLATVPPSSRTIIIQMFPLLAAGCEAEQEEDRQWVLSRWKAIQTRLMLGSIDRCIDIVRGVWARRDAFESEKQQRQLRGASGRATSAAMEIFGDDRLSYASLRLGERNAGSIYAKEHWRPRRSSALSPLENVEFEKTVRGRLHWINVMEEWGWQGMIELFEFFCFIQDLLLYSHLRKRGLIYTVFLG</sequence>
<dbReference type="PANTHER" id="PTHR37534:SF15">
    <property type="entry name" value="ZN(II)2CYS6 TRANSCRIPTION FACTOR (EUROFUNG)"/>
    <property type="match status" value="1"/>
</dbReference>
<name>A0A1R3RGB1_ASPC5</name>
<feature type="domain" description="Zn(2)-C6 fungal-type" evidence="7">
    <location>
        <begin position="57"/>
        <end position="85"/>
    </location>
</feature>
<dbReference type="Proteomes" id="UP000188318">
    <property type="component" value="Unassembled WGS sequence"/>
</dbReference>
<dbReference type="STRING" id="602072.A0A1R3RGB1"/>
<dbReference type="GO" id="GO:0000981">
    <property type="term" value="F:DNA-binding transcription factor activity, RNA polymerase II-specific"/>
    <property type="evidence" value="ECO:0007669"/>
    <property type="project" value="InterPro"/>
</dbReference>
<dbReference type="PROSITE" id="PS00463">
    <property type="entry name" value="ZN2_CY6_FUNGAL_1"/>
    <property type="match status" value="1"/>
</dbReference>
<dbReference type="CDD" id="cd00067">
    <property type="entry name" value="GAL4"/>
    <property type="match status" value="1"/>
</dbReference>
<dbReference type="GO" id="GO:0000976">
    <property type="term" value="F:transcription cis-regulatory region binding"/>
    <property type="evidence" value="ECO:0007669"/>
    <property type="project" value="TreeGrafter"/>
</dbReference>
<keyword evidence="3" id="KW-0238">DNA-binding</keyword>
<dbReference type="OMA" id="TAQAYRW"/>
<dbReference type="InterPro" id="IPR021858">
    <property type="entry name" value="Fun_TF"/>
</dbReference>
<dbReference type="OrthoDB" id="3886144at2759"/>
<comment type="subcellular location">
    <subcellularLocation>
        <location evidence="1">Nucleus</location>
    </subcellularLocation>
</comment>
<feature type="compositionally biased region" description="Basic and acidic residues" evidence="6">
    <location>
        <begin position="238"/>
        <end position="249"/>
    </location>
</feature>
<evidence type="ECO:0000256" key="4">
    <source>
        <dbReference type="ARBA" id="ARBA00023163"/>
    </source>
</evidence>
<dbReference type="Pfam" id="PF00172">
    <property type="entry name" value="Zn_clus"/>
    <property type="match status" value="1"/>
</dbReference>
<dbReference type="Gene3D" id="4.10.240.10">
    <property type="entry name" value="Zn(2)-C6 fungal-type DNA-binding domain"/>
    <property type="match status" value="1"/>
</dbReference>
<accession>A0A1R3RGB1</accession>
<dbReference type="PANTHER" id="PTHR37534">
    <property type="entry name" value="TRANSCRIPTIONAL ACTIVATOR PROTEIN UGA3"/>
    <property type="match status" value="1"/>
</dbReference>
<dbReference type="GO" id="GO:0008270">
    <property type="term" value="F:zinc ion binding"/>
    <property type="evidence" value="ECO:0007669"/>
    <property type="project" value="InterPro"/>
</dbReference>
<evidence type="ECO:0000256" key="1">
    <source>
        <dbReference type="ARBA" id="ARBA00004123"/>
    </source>
</evidence>
<evidence type="ECO:0000256" key="3">
    <source>
        <dbReference type="ARBA" id="ARBA00023125"/>
    </source>
</evidence>
<dbReference type="Pfam" id="PF11951">
    <property type="entry name" value="Fungal_trans_2"/>
    <property type="match status" value="1"/>
</dbReference>
<gene>
    <name evidence="8" type="ORF">ASPCADRAFT_209465</name>
</gene>
<protein>
    <recommendedName>
        <fullName evidence="7">Zn(2)-C6 fungal-type domain-containing protein</fullName>
    </recommendedName>
</protein>
<feature type="region of interest" description="Disordered" evidence="6">
    <location>
        <begin position="215"/>
        <end position="249"/>
    </location>
</feature>
<evidence type="ECO:0000256" key="5">
    <source>
        <dbReference type="ARBA" id="ARBA00023242"/>
    </source>
</evidence>
<dbReference type="AlphaFoldDB" id="A0A1R3RGB1"/>
<feature type="compositionally biased region" description="Polar residues" evidence="6">
    <location>
        <begin position="17"/>
        <end position="36"/>
    </location>
</feature>
<dbReference type="VEuPathDB" id="FungiDB:ASPCADRAFT_209465"/>
<feature type="region of interest" description="Disordered" evidence="6">
    <location>
        <begin position="1"/>
        <end position="56"/>
    </location>
</feature>
<evidence type="ECO:0000313" key="9">
    <source>
        <dbReference type="Proteomes" id="UP000188318"/>
    </source>
</evidence>
<reference evidence="9" key="1">
    <citation type="journal article" date="2017" name="Genome Biol.">
        <title>Comparative genomics reveals high biological diversity and specific adaptations in the industrially and medically important fungal genus Aspergillus.</title>
        <authorList>
            <person name="de Vries R.P."/>
            <person name="Riley R."/>
            <person name="Wiebenga A."/>
            <person name="Aguilar-Osorio G."/>
            <person name="Amillis S."/>
            <person name="Uchima C.A."/>
            <person name="Anderluh G."/>
            <person name="Asadollahi M."/>
            <person name="Askin M."/>
            <person name="Barry K."/>
            <person name="Battaglia E."/>
            <person name="Bayram O."/>
            <person name="Benocci T."/>
            <person name="Braus-Stromeyer S.A."/>
            <person name="Caldana C."/>
            <person name="Canovas D."/>
            <person name="Cerqueira G.C."/>
            <person name="Chen F."/>
            <person name="Chen W."/>
            <person name="Choi C."/>
            <person name="Clum A."/>
            <person name="Dos Santos R.A."/>
            <person name="Damasio A.R."/>
            <person name="Diallinas G."/>
            <person name="Emri T."/>
            <person name="Fekete E."/>
            <person name="Flipphi M."/>
            <person name="Freyberg S."/>
            <person name="Gallo A."/>
            <person name="Gournas C."/>
            <person name="Habgood R."/>
            <person name="Hainaut M."/>
            <person name="Harispe M.L."/>
            <person name="Henrissat B."/>
            <person name="Hilden K.S."/>
            <person name="Hope R."/>
            <person name="Hossain A."/>
            <person name="Karabika E."/>
            <person name="Karaffa L."/>
            <person name="Karanyi Z."/>
            <person name="Krasevec N."/>
            <person name="Kuo A."/>
            <person name="Kusch H."/>
            <person name="LaButti K."/>
            <person name="Lagendijk E.L."/>
            <person name="Lapidus A."/>
            <person name="Levasseur A."/>
            <person name="Lindquist E."/>
            <person name="Lipzen A."/>
            <person name="Logrieco A.F."/>
            <person name="MacCabe A."/>
            <person name="Maekelae M.R."/>
            <person name="Malavazi I."/>
            <person name="Melin P."/>
            <person name="Meyer V."/>
            <person name="Mielnichuk N."/>
            <person name="Miskei M."/>
            <person name="Molnar A.P."/>
            <person name="Mule G."/>
            <person name="Ngan C.Y."/>
            <person name="Orejas M."/>
            <person name="Orosz E."/>
            <person name="Ouedraogo J.P."/>
            <person name="Overkamp K.M."/>
            <person name="Park H.-S."/>
            <person name="Perrone G."/>
            <person name="Piumi F."/>
            <person name="Punt P.J."/>
            <person name="Ram A.F."/>
            <person name="Ramon A."/>
            <person name="Rauscher S."/>
            <person name="Record E."/>
            <person name="Riano-Pachon D.M."/>
            <person name="Robert V."/>
            <person name="Roehrig J."/>
            <person name="Ruller R."/>
            <person name="Salamov A."/>
            <person name="Salih N.S."/>
            <person name="Samson R.A."/>
            <person name="Sandor E."/>
            <person name="Sanguinetti M."/>
            <person name="Schuetze T."/>
            <person name="Sepcic K."/>
            <person name="Shelest E."/>
            <person name="Sherlock G."/>
            <person name="Sophianopoulou V."/>
            <person name="Squina F.M."/>
            <person name="Sun H."/>
            <person name="Susca A."/>
            <person name="Todd R.B."/>
            <person name="Tsang A."/>
            <person name="Unkles S.E."/>
            <person name="van de Wiele N."/>
            <person name="van Rossen-Uffink D."/>
            <person name="Oliveira J.V."/>
            <person name="Vesth T.C."/>
            <person name="Visser J."/>
            <person name="Yu J.-H."/>
            <person name="Zhou M."/>
            <person name="Andersen M.R."/>
            <person name="Archer D.B."/>
            <person name="Baker S.E."/>
            <person name="Benoit I."/>
            <person name="Brakhage A.A."/>
            <person name="Braus G.H."/>
            <person name="Fischer R."/>
            <person name="Frisvad J.C."/>
            <person name="Goldman G.H."/>
            <person name="Houbraken J."/>
            <person name="Oakley B."/>
            <person name="Pocsi I."/>
            <person name="Scazzocchio C."/>
            <person name="Seiboth B."/>
            <person name="vanKuyk P.A."/>
            <person name="Wortman J."/>
            <person name="Dyer P.S."/>
            <person name="Grigoriev I.V."/>
        </authorList>
    </citation>
    <scope>NUCLEOTIDE SEQUENCE [LARGE SCALE GENOMIC DNA]</scope>
    <source>
        <strain evidence="9">ITEM 5010</strain>
    </source>
</reference>
<keyword evidence="5" id="KW-0539">Nucleus</keyword>
<evidence type="ECO:0000256" key="6">
    <source>
        <dbReference type="SAM" id="MobiDB-lite"/>
    </source>
</evidence>
<dbReference type="GO" id="GO:0005634">
    <property type="term" value="C:nucleus"/>
    <property type="evidence" value="ECO:0007669"/>
    <property type="project" value="UniProtKB-SubCell"/>
</dbReference>
<dbReference type="SMART" id="SM00066">
    <property type="entry name" value="GAL4"/>
    <property type="match status" value="1"/>
</dbReference>
<evidence type="ECO:0000256" key="2">
    <source>
        <dbReference type="ARBA" id="ARBA00023015"/>
    </source>
</evidence>
<keyword evidence="2" id="KW-0805">Transcription regulation</keyword>
<organism evidence="8 9">
    <name type="scientific">Aspergillus carbonarius (strain ITEM 5010)</name>
    <dbReference type="NCBI Taxonomy" id="602072"/>
    <lineage>
        <taxon>Eukaryota</taxon>
        <taxon>Fungi</taxon>
        <taxon>Dikarya</taxon>
        <taxon>Ascomycota</taxon>
        <taxon>Pezizomycotina</taxon>
        <taxon>Eurotiomycetes</taxon>
        <taxon>Eurotiomycetidae</taxon>
        <taxon>Eurotiales</taxon>
        <taxon>Aspergillaceae</taxon>
        <taxon>Aspergillus</taxon>
        <taxon>Aspergillus subgen. Circumdati</taxon>
    </lineage>
</organism>
<dbReference type="PROSITE" id="PS50048">
    <property type="entry name" value="ZN2_CY6_FUNGAL_2"/>
    <property type="match status" value="1"/>
</dbReference>
<proteinExistence type="predicted"/>